<comment type="caution">
    <text evidence="2">The sequence shown here is derived from an EMBL/GenBank/DDBJ whole genome shotgun (WGS) entry which is preliminary data.</text>
</comment>
<evidence type="ECO:0000313" key="2">
    <source>
        <dbReference type="EMBL" id="NHZ33620.1"/>
    </source>
</evidence>
<accession>A0ABX0LHQ3</accession>
<feature type="transmembrane region" description="Helical" evidence="1">
    <location>
        <begin position="64"/>
        <end position="82"/>
    </location>
</feature>
<feature type="transmembrane region" description="Helical" evidence="1">
    <location>
        <begin position="88"/>
        <end position="109"/>
    </location>
</feature>
<evidence type="ECO:0000313" key="3">
    <source>
        <dbReference type="Proteomes" id="UP000785613"/>
    </source>
</evidence>
<name>A0ABX0LHQ3_9BURK</name>
<organism evidence="2 3">
    <name type="scientific">Massilia rubra</name>
    <dbReference type="NCBI Taxonomy" id="2607910"/>
    <lineage>
        <taxon>Bacteria</taxon>
        <taxon>Pseudomonadati</taxon>
        <taxon>Pseudomonadota</taxon>
        <taxon>Betaproteobacteria</taxon>
        <taxon>Burkholderiales</taxon>
        <taxon>Oxalobacteraceae</taxon>
        <taxon>Telluria group</taxon>
        <taxon>Massilia</taxon>
    </lineage>
</organism>
<dbReference type="EMBL" id="VUYU01000004">
    <property type="protein sequence ID" value="NHZ33620.1"/>
    <property type="molecule type" value="Genomic_DNA"/>
</dbReference>
<proteinExistence type="predicted"/>
<keyword evidence="3" id="KW-1185">Reference proteome</keyword>
<reference evidence="2 3" key="1">
    <citation type="submission" date="2019-09" db="EMBL/GenBank/DDBJ databases">
        <title>Taxonomy of Antarctic Massilia spp.: description of Massilia rubra sp. nov., Massilia aquatica sp. nov., Massilia mucilaginosa sp. nov., Massilia frigida sp. nov. isolated from streams, lakes and regoliths.</title>
        <authorList>
            <person name="Holochova P."/>
            <person name="Sedlacek I."/>
            <person name="Kralova S."/>
            <person name="Maslanova I."/>
            <person name="Busse H.-J."/>
            <person name="Stankova E."/>
            <person name="Vrbovska V."/>
            <person name="Kovarovic V."/>
            <person name="Bartak M."/>
            <person name="Svec P."/>
            <person name="Pantucek R."/>
        </authorList>
    </citation>
    <scope>NUCLEOTIDE SEQUENCE [LARGE SCALE GENOMIC DNA]</scope>
    <source>
        <strain evidence="2 3">CCM 8692</strain>
    </source>
</reference>
<protein>
    <recommendedName>
        <fullName evidence="4">B box-type domain-containing protein</fullName>
    </recommendedName>
</protein>
<sequence length="123" mass="13357">MNCFSHPHNNAFGIFRVCGKGVCSECSVDLGHALACKGVHESRASEMHALQLRSTKLLKVTRKSMFIGPLFFGLLGLFFLVEGLGQEIYFNFATYSGATCVLLAVASLITNMRAYGGSEQNDS</sequence>
<dbReference type="Proteomes" id="UP000785613">
    <property type="component" value="Unassembled WGS sequence"/>
</dbReference>
<dbReference type="RefSeq" id="WP_167223388.1">
    <property type="nucleotide sequence ID" value="NZ_VUYU01000004.1"/>
</dbReference>
<evidence type="ECO:0008006" key="4">
    <source>
        <dbReference type="Google" id="ProtNLM"/>
    </source>
</evidence>
<keyword evidence="1" id="KW-0472">Membrane</keyword>
<evidence type="ECO:0000256" key="1">
    <source>
        <dbReference type="SAM" id="Phobius"/>
    </source>
</evidence>
<gene>
    <name evidence="2" type="ORF">F0185_08455</name>
</gene>
<keyword evidence="1" id="KW-0812">Transmembrane</keyword>
<keyword evidence="1" id="KW-1133">Transmembrane helix</keyword>